<feature type="signal peptide" evidence="1">
    <location>
        <begin position="1"/>
        <end position="23"/>
    </location>
</feature>
<proteinExistence type="predicted"/>
<keyword evidence="1" id="KW-0732">Signal</keyword>
<feature type="chain" id="PRO_5045118846" description="Tetratricopeptide repeat protein" evidence="1">
    <location>
        <begin position="24"/>
        <end position="229"/>
    </location>
</feature>
<evidence type="ECO:0000313" key="2">
    <source>
        <dbReference type="EMBL" id="GHF39799.1"/>
    </source>
</evidence>
<dbReference type="EMBL" id="BNAJ01000003">
    <property type="protein sequence ID" value="GHF39799.1"/>
    <property type="molecule type" value="Genomic_DNA"/>
</dbReference>
<dbReference type="SUPFAM" id="SSF48452">
    <property type="entry name" value="TPR-like"/>
    <property type="match status" value="1"/>
</dbReference>
<dbReference type="Proteomes" id="UP000619376">
    <property type="component" value="Unassembled WGS sequence"/>
</dbReference>
<sequence>MWGWHTGTVRAPALLLTATLATAAASPATSLLAAGQYAQAYDTARAAGDDVTASEAALAEALYHAADPGMWLGRAADAGRAATRAAPQDAGAHRTLGTVLCSQAARGGYTLGAYRLSWSCRSEYERSLALDPAAAETRAALARWHSGAWARAGVFGGGDPSAARHLAADAQTHAPADLRVLVQVGLVAVDLRDSAWARRAFQAALAVAPGDAQERDLQAVARAALSRLE</sequence>
<keyword evidence="3" id="KW-1185">Reference proteome</keyword>
<accession>A0ABQ3JLP3</accession>
<name>A0ABQ3JLP3_9DEIO</name>
<gene>
    <name evidence="2" type="ORF">GCM10017781_15490</name>
</gene>
<organism evidence="2 3">
    <name type="scientific">Deinococcus metalli</name>
    <dbReference type="NCBI Taxonomy" id="1141878"/>
    <lineage>
        <taxon>Bacteria</taxon>
        <taxon>Thermotogati</taxon>
        <taxon>Deinococcota</taxon>
        <taxon>Deinococci</taxon>
        <taxon>Deinococcales</taxon>
        <taxon>Deinococcaceae</taxon>
        <taxon>Deinococcus</taxon>
    </lineage>
</organism>
<protein>
    <recommendedName>
        <fullName evidence="4">Tetratricopeptide repeat protein</fullName>
    </recommendedName>
</protein>
<evidence type="ECO:0008006" key="4">
    <source>
        <dbReference type="Google" id="ProtNLM"/>
    </source>
</evidence>
<comment type="caution">
    <text evidence="2">The sequence shown here is derived from an EMBL/GenBank/DDBJ whole genome shotgun (WGS) entry which is preliminary data.</text>
</comment>
<reference evidence="3" key="1">
    <citation type="journal article" date="2019" name="Int. J. Syst. Evol. Microbiol.">
        <title>The Global Catalogue of Microorganisms (GCM) 10K type strain sequencing project: providing services to taxonomists for standard genome sequencing and annotation.</title>
        <authorList>
            <consortium name="The Broad Institute Genomics Platform"/>
            <consortium name="The Broad Institute Genome Sequencing Center for Infectious Disease"/>
            <person name="Wu L."/>
            <person name="Ma J."/>
        </authorList>
    </citation>
    <scope>NUCLEOTIDE SEQUENCE [LARGE SCALE GENOMIC DNA]</scope>
    <source>
        <strain evidence="3">CGMCC 1.18437</strain>
    </source>
</reference>
<evidence type="ECO:0000313" key="3">
    <source>
        <dbReference type="Proteomes" id="UP000619376"/>
    </source>
</evidence>
<dbReference type="InterPro" id="IPR011990">
    <property type="entry name" value="TPR-like_helical_dom_sf"/>
</dbReference>
<dbReference type="Gene3D" id="1.25.40.10">
    <property type="entry name" value="Tetratricopeptide repeat domain"/>
    <property type="match status" value="1"/>
</dbReference>
<evidence type="ECO:0000256" key="1">
    <source>
        <dbReference type="SAM" id="SignalP"/>
    </source>
</evidence>